<organism evidence="6 7">
    <name type="scientific">Callithrix jacchus</name>
    <name type="common">White-tufted-ear marmoset</name>
    <name type="synonym">Simia Jacchus</name>
    <dbReference type="NCBI Taxonomy" id="9483"/>
    <lineage>
        <taxon>Eukaryota</taxon>
        <taxon>Metazoa</taxon>
        <taxon>Chordata</taxon>
        <taxon>Craniata</taxon>
        <taxon>Vertebrata</taxon>
        <taxon>Euteleostomi</taxon>
        <taxon>Mammalia</taxon>
        <taxon>Eutheria</taxon>
        <taxon>Euarchontoglires</taxon>
        <taxon>Primates</taxon>
        <taxon>Haplorrhini</taxon>
        <taxon>Platyrrhini</taxon>
        <taxon>Cebidae</taxon>
        <taxon>Callitrichinae</taxon>
        <taxon>Callithrix</taxon>
        <taxon>Callithrix</taxon>
    </lineage>
</organism>
<evidence type="ECO:0000256" key="1">
    <source>
        <dbReference type="ARBA" id="ARBA00009631"/>
    </source>
</evidence>
<dbReference type="PRINTS" id="PR00889">
    <property type="entry name" value="CALPONIN"/>
</dbReference>
<dbReference type="GO" id="GO:0005925">
    <property type="term" value="C:focal adhesion"/>
    <property type="evidence" value="ECO:0007669"/>
    <property type="project" value="TreeGrafter"/>
</dbReference>
<reference evidence="6" key="1">
    <citation type="submission" date="2009-03" db="EMBL/GenBank/DDBJ databases">
        <authorList>
            <person name="Warren W."/>
            <person name="Ye L."/>
            <person name="Minx P."/>
            <person name="Worley K."/>
            <person name="Gibbs R."/>
            <person name="Wilson R.K."/>
        </authorList>
    </citation>
    <scope>NUCLEOTIDE SEQUENCE [LARGE SCALE GENOMIC DNA]</scope>
</reference>
<dbReference type="Proteomes" id="UP000008225">
    <property type="component" value="Chromosome 11"/>
</dbReference>
<keyword evidence="3" id="KW-0677">Repeat</keyword>
<dbReference type="PANTHER" id="PTHR47385">
    <property type="entry name" value="CALPONIN"/>
    <property type="match status" value="1"/>
</dbReference>
<dbReference type="GO" id="GO:0051015">
    <property type="term" value="F:actin filament binding"/>
    <property type="evidence" value="ECO:0007669"/>
    <property type="project" value="TreeGrafter"/>
</dbReference>
<protein>
    <submittedName>
        <fullName evidence="6">Uncharacterized protein</fullName>
    </submittedName>
</protein>
<keyword evidence="2" id="KW-0597">Phosphoprotein</keyword>
<reference evidence="6" key="2">
    <citation type="submission" date="2025-08" db="UniProtKB">
        <authorList>
            <consortium name="Ensembl"/>
        </authorList>
    </citation>
    <scope>IDENTIFICATION</scope>
</reference>
<sequence>MMKFIRNLERPQNSQNNLENEELKLEVSHFRVSNFLQASRDLFEANHQFECWNMMQVQVSFLALAGKAKTRAAEQGGHLRQVLGEAGAELPRRHNEGQPGCHRAAGGHQQIRQPVGHDRVRHEEAFYDPKNRILPPTDNSTISLQMGINKCSSQVGMMAPGTRRHICDTELGTDKCDNSSVPLQMGYTQGANQGGQVFSLGLQIHDLSSRLTARTNQQF</sequence>
<keyword evidence="4" id="KW-0007">Acetylation</keyword>
<dbReference type="InterPro" id="IPR050606">
    <property type="entry name" value="Calponin-like"/>
</dbReference>
<name>A0A5F4WCM9_CALJA</name>
<reference evidence="6" key="3">
    <citation type="submission" date="2025-09" db="UniProtKB">
        <authorList>
            <consortium name="Ensembl"/>
        </authorList>
    </citation>
    <scope>IDENTIFICATION</scope>
</reference>
<proteinExistence type="inferred from homology"/>
<dbReference type="GO" id="GO:0007015">
    <property type="term" value="P:actin filament organization"/>
    <property type="evidence" value="ECO:0007669"/>
    <property type="project" value="TreeGrafter"/>
</dbReference>
<accession>A0A5F4WCM9</accession>
<dbReference type="InterPro" id="IPR001997">
    <property type="entry name" value="Calponin/LIMCH1"/>
</dbReference>
<evidence type="ECO:0000256" key="5">
    <source>
        <dbReference type="ARBA" id="ARBA00023203"/>
    </source>
</evidence>
<evidence type="ECO:0000313" key="6">
    <source>
        <dbReference type="Ensembl" id="ENSCJAP00000075443.2"/>
    </source>
</evidence>
<dbReference type="Ensembl" id="ENSCJAT00000090301.2">
    <property type="protein sequence ID" value="ENSCJAP00000075443.2"/>
    <property type="gene ID" value="ENSCJAG00000067895.2"/>
</dbReference>
<keyword evidence="5" id="KW-0009">Actin-binding</keyword>
<dbReference type="GO" id="GO:0015629">
    <property type="term" value="C:actin cytoskeleton"/>
    <property type="evidence" value="ECO:0007669"/>
    <property type="project" value="TreeGrafter"/>
</dbReference>
<evidence type="ECO:0000256" key="2">
    <source>
        <dbReference type="ARBA" id="ARBA00022553"/>
    </source>
</evidence>
<dbReference type="Pfam" id="PF00402">
    <property type="entry name" value="Calponin"/>
    <property type="match status" value="1"/>
</dbReference>
<dbReference type="GeneTree" id="ENSGT00940000154355"/>
<dbReference type="PRINTS" id="PR00888">
    <property type="entry name" value="SM22CALPONIN"/>
</dbReference>
<dbReference type="InParanoid" id="A0A5F4WCM9"/>
<evidence type="ECO:0000313" key="7">
    <source>
        <dbReference type="Proteomes" id="UP000008225"/>
    </source>
</evidence>
<dbReference type="PANTHER" id="PTHR47385:SF7">
    <property type="entry name" value="CALPONIN-2"/>
    <property type="match status" value="1"/>
</dbReference>
<comment type="similarity">
    <text evidence="1">Belongs to the calponin family.</text>
</comment>
<evidence type="ECO:0000256" key="3">
    <source>
        <dbReference type="ARBA" id="ARBA00022737"/>
    </source>
</evidence>
<dbReference type="STRING" id="9483.ENSCJAP00000075443"/>
<dbReference type="AlphaFoldDB" id="A0A5F4WCM9"/>
<dbReference type="InterPro" id="IPR003096">
    <property type="entry name" value="SM22_calponin"/>
</dbReference>
<evidence type="ECO:0000256" key="4">
    <source>
        <dbReference type="ARBA" id="ARBA00022990"/>
    </source>
</evidence>
<dbReference type="PROSITE" id="PS51122">
    <property type="entry name" value="CALPONIN_2"/>
    <property type="match status" value="2"/>
</dbReference>
<keyword evidence="7" id="KW-1185">Reference proteome</keyword>
<dbReference type="GO" id="GO:0031032">
    <property type="term" value="P:actomyosin structure organization"/>
    <property type="evidence" value="ECO:0007669"/>
    <property type="project" value="InterPro"/>
</dbReference>
<dbReference type="InterPro" id="IPR000557">
    <property type="entry name" value="Calponin_repeat"/>
</dbReference>